<feature type="region of interest" description="Disordered" evidence="3">
    <location>
        <begin position="120"/>
        <end position="150"/>
    </location>
</feature>
<dbReference type="InterPro" id="IPR039391">
    <property type="entry name" value="Phytocyanin-like"/>
</dbReference>
<dbReference type="PROSITE" id="PS51485">
    <property type="entry name" value="PHYTOCYANIN"/>
    <property type="match status" value="1"/>
</dbReference>
<dbReference type="KEGG" id="dcr:108217965"/>
<reference evidence="6" key="2">
    <citation type="submission" date="2022-03" db="EMBL/GenBank/DDBJ databases">
        <title>Draft title - Genomic analysis of global carrot germplasm unveils the trajectory of domestication and the origin of high carotenoid orange carrot.</title>
        <authorList>
            <person name="Iorizzo M."/>
            <person name="Ellison S."/>
            <person name="Senalik D."/>
            <person name="Macko-Podgorni A."/>
            <person name="Grzebelus D."/>
            <person name="Bostan H."/>
            <person name="Rolling W."/>
            <person name="Curaba J."/>
            <person name="Simon P."/>
        </authorList>
    </citation>
    <scope>NUCLEOTIDE SEQUENCE</scope>
    <source>
        <tissue evidence="6">Leaf</tissue>
    </source>
</reference>
<protein>
    <recommendedName>
        <fullName evidence="5">Phytocyanin domain-containing protein</fullName>
    </recommendedName>
</protein>
<evidence type="ECO:0000256" key="4">
    <source>
        <dbReference type="SAM" id="SignalP"/>
    </source>
</evidence>
<evidence type="ECO:0000313" key="6">
    <source>
        <dbReference type="EMBL" id="WOG95570.1"/>
    </source>
</evidence>
<evidence type="ECO:0000256" key="2">
    <source>
        <dbReference type="ARBA" id="ARBA00023180"/>
    </source>
</evidence>
<evidence type="ECO:0000313" key="7">
    <source>
        <dbReference type="Proteomes" id="UP000077755"/>
    </source>
</evidence>
<evidence type="ECO:0000259" key="5">
    <source>
        <dbReference type="PROSITE" id="PS51485"/>
    </source>
</evidence>
<dbReference type="PANTHER" id="PTHR33021:SF350">
    <property type="entry name" value="UCLACYANIN-2"/>
    <property type="match status" value="1"/>
</dbReference>
<dbReference type="AlphaFoldDB" id="A0AAF0WT53"/>
<keyword evidence="7" id="KW-1185">Reference proteome</keyword>
<dbReference type="FunFam" id="2.60.40.420:FF:000003">
    <property type="entry name" value="Blue copper"/>
    <property type="match status" value="1"/>
</dbReference>
<name>A0AAF0WT53_DAUCS</name>
<dbReference type="GO" id="GO:0005886">
    <property type="term" value="C:plasma membrane"/>
    <property type="evidence" value="ECO:0007669"/>
    <property type="project" value="TreeGrafter"/>
</dbReference>
<accession>A0AAF0WT53</accession>
<dbReference type="SUPFAM" id="SSF49503">
    <property type="entry name" value="Cupredoxins"/>
    <property type="match status" value="1"/>
</dbReference>
<feature type="compositionally biased region" description="Low complexity" evidence="3">
    <location>
        <begin position="120"/>
        <end position="130"/>
    </location>
</feature>
<dbReference type="InterPro" id="IPR003245">
    <property type="entry name" value="Phytocyanin_dom"/>
</dbReference>
<feature type="domain" description="Phytocyanin" evidence="5">
    <location>
        <begin position="21"/>
        <end position="119"/>
    </location>
</feature>
<keyword evidence="2" id="KW-0325">Glycoprotein</keyword>
<keyword evidence="1" id="KW-0479">Metal-binding</keyword>
<keyword evidence="4" id="KW-0732">Signal</keyword>
<dbReference type="InterPro" id="IPR008972">
    <property type="entry name" value="Cupredoxin"/>
</dbReference>
<dbReference type="Proteomes" id="UP000077755">
    <property type="component" value="Chromosome 4"/>
</dbReference>
<evidence type="ECO:0000256" key="1">
    <source>
        <dbReference type="ARBA" id="ARBA00022723"/>
    </source>
</evidence>
<dbReference type="Gene3D" id="2.60.40.420">
    <property type="entry name" value="Cupredoxins - blue copper proteins"/>
    <property type="match status" value="1"/>
</dbReference>
<dbReference type="EMBL" id="CP093346">
    <property type="protein sequence ID" value="WOG95570.1"/>
    <property type="molecule type" value="Genomic_DNA"/>
</dbReference>
<feature type="signal peptide" evidence="4">
    <location>
        <begin position="1"/>
        <end position="20"/>
    </location>
</feature>
<evidence type="ECO:0000256" key="3">
    <source>
        <dbReference type="SAM" id="MobiDB-lite"/>
    </source>
</evidence>
<sequence length="177" mass="17834">MALAAVFLIVCLLAVPAAHGVDHIVGGSSGWNQGVDFTTWASNEKFVVGDNLIFNYGSSHSVDEVSQSDYSSCTAGNALTAYTGGQNTVALKKSGPMYFLCPSFGHCGGGMKLGITVADASTPTTPATPTAKPPGTPASPSTPKDDSPSGAIGGSGYINKLVLGVSIVLAGLMGFMS</sequence>
<dbReference type="CDD" id="cd04216">
    <property type="entry name" value="Phytocyanin"/>
    <property type="match status" value="1"/>
</dbReference>
<reference evidence="6" key="1">
    <citation type="journal article" date="2016" name="Nat. Genet.">
        <title>A high-quality carrot genome assembly provides new insights into carotenoid accumulation and asterid genome evolution.</title>
        <authorList>
            <person name="Iorizzo M."/>
            <person name="Ellison S."/>
            <person name="Senalik D."/>
            <person name="Zeng P."/>
            <person name="Satapoomin P."/>
            <person name="Huang J."/>
            <person name="Bowman M."/>
            <person name="Iovene M."/>
            <person name="Sanseverino W."/>
            <person name="Cavagnaro P."/>
            <person name="Yildiz M."/>
            <person name="Macko-Podgorni A."/>
            <person name="Moranska E."/>
            <person name="Grzebelus E."/>
            <person name="Grzebelus D."/>
            <person name="Ashrafi H."/>
            <person name="Zheng Z."/>
            <person name="Cheng S."/>
            <person name="Spooner D."/>
            <person name="Van Deynze A."/>
            <person name="Simon P."/>
        </authorList>
    </citation>
    <scope>NUCLEOTIDE SEQUENCE</scope>
    <source>
        <tissue evidence="6">Leaf</tissue>
    </source>
</reference>
<dbReference type="GO" id="GO:0009055">
    <property type="term" value="F:electron transfer activity"/>
    <property type="evidence" value="ECO:0007669"/>
    <property type="project" value="InterPro"/>
</dbReference>
<organism evidence="6 7">
    <name type="scientific">Daucus carota subsp. sativus</name>
    <name type="common">Carrot</name>
    <dbReference type="NCBI Taxonomy" id="79200"/>
    <lineage>
        <taxon>Eukaryota</taxon>
        <taxon>Viridiplantae</taxon>
        <taxon>Streptophyta</taxon>
        <taxon>Embryophyta</taxon>
        <taxon>Tracheophyta</taxon>
        <taxon>Spermatophyta</taxon>
        <taxon>Magnoliopsida</taxon>
        <taxon>eudicotyledons</taxon>
        <taxon>Gunneridae</taxon>
        <taxon>Pentapetalae</taxon>
        <taxon>asterids</taxon>
        <taxon>campanulids</taxon>
        <taxon>Apiales</taxon>
        <taxon>Apiaceae</taxon>
        <taxon>Apioideae</taxon>
        <taxon>Scandiceae</taxon>
        <taxon>Daucinae</taxon>
        <taxon>Daucus</taxon>
        <taxon>Daucus sect. Daucus</taxon>
    </lineage>
</organism>
<proteinExistence type="predicted"/>
<gene>
    <name evidence="6" type="ORF">DCAR_0414895</name>
</gene>
<dbReference type="PANTHER" id="PTHR33021">
    <property type="entry name" value="BLUE COPPER PROTEIN"/>
    <property type="match status" value="1"/>
</dbReference>
<dbReference type="Pfam" id="PF02298">
    <property type="entry name" value="Cu_bind_like"/>
    <property type="match status" value="1"/>
</dbReference>
<feature type="chain" id="PRO_5042058862" description="Phytocyanin domain-containing protein" evidence="4">
    <location>
        <begin position="21"/>
        <end position="177"/>
    </location>
</feature>
<dbReference type="GO" id="GO:0046872">
    <property type="term" value="F:metal ion binding"/>
    <property type="evidence" value="ECO:0007669"/>
    <property type="project" value="UniProtKB-KW"/>
</dbReference>